<proteinExistence type="predicted"/>
<organism evidence="1 2">
    <name type="scientific">Caerostris extrusa</name>
    <name type="common">Bark spider</name>
    <name type="synonym">Caerostris bankana</name>
    <dbReference type="NCBI Taxonomy" id="172846"/>
    <lineage>
        <taxon>Eukaryota</taxon>
        <taxon>Metazoa</taxon>
        <taxon>Ecdysozoa</taxon>
        <taxon>Arthropoda</taxon>
        <taxon>Chelicerata</taxon>
        <taxon>Arachnida</taxon>
        <taxon>Araneae</taxon>
        <taxon>Araneomorphae</taxon>
        <taxon>Entelegynae</taxon>
        <taxon>Araneoidea</taxon>
        <taxon>Araneidae</taxon>
        <taxon>Caerostris</taxon>
    </lineage>
</organism>
<reference evidence="1 2" key="1">
    <citation type="submission" date="2021-06" db="EMBL/GenBank/DDBJ databases">
        <title>Caerostris extrusa draft genome.</title>
        <authorList>
            <person name="Kono N."/>
            <person name="Arakawa K."/>
        </authorList>
    </citation>
    <scope>NUCLEOTIDE SEQUENCE [LARGE SCALE GENOMIC DNA]</scope>
</reference>
<accession>A0AAV4QG42</accession>
<dbReference type="EMBL" id="BPLR01006231">
    <property type="protein sequence ID" value="GIY08314.1"/>
    <property type="molecule type" value="Genomic_DNA"/>
</dbReference>
<sequence length="101" mass="11178">MTVKCTVLTFPQESLLHPHAPIHWGPSPPPGPPRKSQCMDGIICGFCTSKSRNLNITDKVRCCVCYPVFVSLPPPPSHLIIIPGVTRNNGVCYWLRILTVQ</sequence>
<protein>
    <submittedName>
        <fullName evidence="1">Uncharacterized protein</fullName>
    </submittedName>
</protein>
<keyword evidence="2" id="KW-1185">Reference proteome</keyword>
<evidence type="ECO:0000313" key="2">
    <source>
        <dbReference type="Proteomes" id="UP001054945"/>
    </source>
</evidence>
<dbReference type="AlphaFoldDB" id="A0AAV4QG42"/>
<comment type="caution">
    <text evidence="1">The sequence shown here is derived from an EMBL/GenBank/DDBJ whole genome shotgun (WGS) entry which is preliminary data.</text>
</comment>
<name>A0AAV4QG42_CAEEX</name>
<dbReference type="Proteomes" id="UP001054945">
    <property type="component" value="Unassembled WGS sequence"/>
</dbReference>
<gene>
    <name evidence="1" type="ORF">CEXT_319171</name>
</gene>
<evidence type="ECO:0000313" key="1">
    <source>
        <dbReference type="EMBL" id="GIY08314.1"/>
    </source>
</evidence>